<comment type="similarity">
    <text evidence="5">Belongs to the glycosyl hydrolase 10 (cellulase F) family.</text>
</comment>
<name>A0ABY7VZF6_9BACT</name>
<keyword evidence="9" id="KW-1185">Reference proteome</keyword>
<dbReference type="SUPFAM" id="SSF51445">
    <property type="entry name" value="(Trans)glycosidases"/>
    <property type="match status" value="1"/>
</dbReference>
<feature type="signal peptide" evidence="6">
    <location>
        <begin position="1"/>
        <end position="17"/>
    </location>
</feature>
<dbReference type="Proteomes" id="UP001214250">
    <property type="component" value="Chromosome 1"/>
</dbReference>
<comment type="catalytic activity">
    <reaction evidence="5">
        <text>Endohydrolysis of (1-&gt;4)-beta-D-xylosidic linkages in xylans.</text>
        <dbReference type="EC" id="3.2.1.8"/>
    </reaction>
</comment>
<evidence type="ECO:0000256" key="1">
    <source>
        <dbReference type="ARBA" id="ARBA00022801"/>
    </source>
</evidence>
<evidence type="ECO:0000259" key="7">
    <source>
        <dbReference type="PROSITE" id="PS51760"/>
    </source>
</evidence>
<keyword evidence="4 5" id="KW-0624">Polysaccharide degradation</keyword>
<dbReference type="EC" id="3.2.1.8" evidence="5"/>
<evidence type="ECO:0000256" key="5">
    <source>
        <dbReference type="RuleBase" id="RU361174"/>
    </source>
</evidence>
<dbReference type="InterPro" id="IPR044846">
    <property type="entry name" value="GH10"/>
</dbReference>
<proteinExistence type="inferred from homology"/>
<reference evidence="8 9" key="1">
    <citation type="submission" date="2023-02" db="EMBL/GenBank/DDBJ databases">
        <title>Genome sequence of Lentisphaera profundi SAORIC-696.</title>
        <authorList>
            <person name="Kim e."/>
            <person name="Cho J.-C."/>
            <person name="Choi A."/>
            <person name="Kang I."/>
        </authorList>
    </citation>
    <scope>NUCLEOTIDE SEQUENCE [LARGE SCALE GENOMIC DNA]</scope>
    <source>
        <strain evidence="8 9">SAORIC-696</strain>
    </source>
</reference>
<dbReference type="Pfam" id="PF00331">
    <property type="entry name" value="Glyco_hydro_10"/>
    <property type="match status" value="1"/>
</dbReference>
<dbReference type="PRINTS" id="PR00134">
    <property type="entry name" value="GLHYDRLASE10"/>
</dbReference>
<evidence type="ECO:0000256" key="4">
    <source>
        <dbReference type="ARBA" id="ARBA00023326"/>
    </source>
</evidence>
<evidence type="ECO:0000256" key="2">
    <source>
        <dbReference type="ARBA" id="ARBA00023277"/>
    </source>
</evidence>
<dbReference type="PANTHER" id="PTHR31490">
    <property type="entry name" value="GLYCOSYL HYDROLASE"/>
    <property type="match status" value="1"/>
</dbReference>
<keyword evidence="2 5" id="KW-0119">Carbohydrate metabolism</keyword>
<keyword evidence="6" id="KW-0732">Signal</keyword>
<protein>
    <recommendedName>
        <fullName evidence="5">Beta-xylanase</fullName>
        <ecNumber evidence="5">3.2.1.8</ecNumber>
    </recommendedName>
</protein>
<organism evidence="8 9">
    <name type="scientific">Lentisphaera profundi</name>
    <dbReference type="NCBI Taxonomy" id="1658616"/>
    <lineage>
        <taxon>Bacteria</taxon>
        <taxon>Pseudomonadati</taxon>
        <taxon>Lentisphaerota</taxon>
        <taxon>Lentisphaeria</taxon>
        <taxon>Lentisphaerales</taxon>
        <taxon>Lentisphaeraceae</taxon>
        <taxon>Lentisphaera</taxon>
    </lineage>
</organism>
<dbReference type="PROSITE" id="PS51760">
    <property type="entry name" value="GH10_2"/>
    <property type="match status" value="1"/>
</dbReference>
<dbReference type="EMBL" id="CP117811">
    <property type="protein sequence ID" value="WDE97423.1"/>
    <property type="molecule type" value="Genomic_DNA"/>
</dbReference>
<dbReference type="Gene3D" id="3.20.20.80">
    <property type="entry name" value="Glycosidases"/>
    <property type="match status" value="1"/>
</dbReference>
<sequence length="374" mass="43152">MLIRTLLLLNLSFCLTASSLKEAFKDKFRIGSAINIQEQLIQHPEKFEALIKKEFNSLVAENAMKWEAINPQKGVYDFKFADALVNFAQKNNMQVVGHVLFWHSQNPDWLFKDDQGEAVSKDELLKRMRFHLTTLHKRYGNKIQSWDVVNEAIDEDGSVKNTPWKKILGDDWILQAFQMAEEVFPSSTKLIYNDFNVFNKKKLTGIVSMVDQLLAAGIRIDAIGVQAHWALDYPSDKSIENLIGQISSRGLKIDISELDIDVLPMPKSFSGGAEITENHSYKQSMDPYRKEFPKAKQEELAARYANIFRTFLKHADKIDRVNFWGLNDQFTWKNQWPIANRKNHPLLFDRNNDPKPAYFRILQSPSIQSKGVTK</sequence>
<evidence type="ECO:0000256" key="3">
    <source>
        <dbReference type="ARBA" id="ARBA00023295"/>
    </source>
</evidence>
<dbReference type="InterPro" id="IPR017853">
    <property type="entry name" value="GH"/>
</dbReference>
<dbReference type="InterPro" id="IPR001000">
    <property type="entry name" value="GH10_dom"/>
</dbReference>
<keyword evidence="3 5" id="KW-0326">Glycosidase</keyword>
<keyword evidence="1 5" id="KW-0378">Hydrolase</keyword>
<dbReference type="RefSeq" id="WP_274151789.1">
    <property type="nucleotide sequence ID" value="NZ_CP117811.1"/>
</dbReference>
<evidence type="ECO:0000313" key="9">
    <source>
        <dbReference type="Proteomes" id="UP001214250"/>
    </source>
</evidence>
<accession>A0ABY7VZF6</accession>
<feature type="domain" description="GH10" evidence="7">
    <location>
        <begin position="14"/>
        <end position="364"/>
    </location>
</feature>
<dbReference type="PANTHER" id="PTHR31490:SF90">
    <property type="entry name" value="ENDO-1,4-BETA-XYLANASE A"/>
    <property type="match status" value="1"/>
</dbReference>
<gene>
    <name evidence="8" type="ORF">PQO03_05595</name>
</gene>
<evidence type="ECO:0000313" key="8">
    <source>
        <dbReference type="EMBL" id="WDE97423.1"/>
    </source>
</evidence>
<feature type="chain" id="PRO_5045544180" description="Beta-xylanase" evidence="6">
    <location>
        <begin position="18"/>
        <end position="374"/>
    </location>
</feature>
<dbReference type="SMART" id="SM00633">
    <property type="entry name" value="Glyco_10"/>
    <property type="match status" value="1"/>
</dbReference>
<evidence type="ECO:0000256" key="6">
    <source>
        <dbReference type="SAM" id="SignalP"/>
    </source>
</evidence>